<feature type="transmembrane region" description="Helical" evidence="7">
    <location>
        <begin position="301"/>
        <end position="321"/>
    </location>
</feature>
<reference evidence="8" key="1">
    <citation type="journal article" date="2014" name="Front. Microbiol.">
        <title>High frequency of phylogenetically diverse reductive dehalogenase-homologous genes in deep subseafloor sedimentary metagenomes.</title>
        <authorList>
            <person name="Kawai M."/>
            <person name="Futagami T."/>
            <person name="Toyoda A."/>
            <person name="Takaki Y."/>
            <person name="Nishi S."/>
            <person name="Hori S."/>
            <person name="Arai W."/>
            <person name="Tsubouchi T."/>
            <person name="Morono Y."/>
            <person name="Uchiyama I."/>
            <person name="Ito T."/>
            <person name="Fujiyama A."/>
            <person name="Inagaki F."/>
            <person name="Takami H."/>
        </authorList>
    </citation>
    <scope>NUCLEOTIDE SEQUENCE</scope>
    <source>
        <strain evidence="8">Expedition CK06-06</strain>
    </source>
</reference>
<comment type="caution">
    <text evidence="8">The sequence shown here is derived from an EMBL/GenBank/DDBJ whole genome shotgun (WGS) entry which is preliminary data.</text>
</comment>
<proteinExistence type="predicted"/>
<feature type="transmembrane region" description="Helical" evidence="7">
    <location>
        <begin position="227"/>
        <end position="254"/>
    </location>
</feature>
<feature type="transmembrane region" description="Helical" evidence="7">
    <location>
        <begin position="37"/>
        <end position="58"/>
    </location>
</feature>
<protein>
    <recommendedName>
        <fullName evidence="9">Glutaconyl-CoA decarboxylase subunit beta</fullName>
    </recommendedName>
</protein>
<evidence type="ECO:0000256" key="6">
    <source>
        <dbReference type="ARBA" id="ARBA00023136"/>
    </source>
</evidence>
<gene>
    <name evidence="8" type="ORF">S01H1_08756</name>
</gene>
<keyword evidence="4" id="KW-1278">Translocase</keyword>
<feature type="transmembrane region" description="Helical" evidence="7">
    <location>
        <begin position="174"/>
        <end position="196"/>
    </location>
</feature>
<dbReference type="PANTHER" id="PTHR35806">
    <property type="entry name" value="OXALOACETATE DECARBOXYLASE BETA CHAIN 2"/>
    <property type="match status" value="1"/>
</dbReference>
<evidence type="ECO:0000256" key="5">
    <source>
        <dbReference type="ARBA" id="ARBA00022989"/>
    </source>
</evidence>
<keyword evidence="2" id="KW-1003">Cell membrane</keyword>
<keyword evidence="3 7" id="KW-0812">Transmembrane</keyword>
<dbReference type="AlphaFoldDB" id="X0SSH9"/>
<evidence type="ECO:0000313" key="8">
    <source>
        <dbReference type="EMBL" id="GAF78877.1"/>
    </source>
</evidence>
<keyword evidence="5 7" id="KW-1133">Transmembrane helix</keyword>
<dbReference type="NCBIfam" id="TIGR01109">
    <property type="entry name" value="Na_pump_decarbB"/>
    <property type="match status" value="1"/>
</dbReference>
<feature type="transmembrane region" description="Helical" evidence="7">
    <location>
        <begin position="6"/>
        <end position="30"/>
    </location>
</feature>
<feature type="transmembrane region" description="Helical" evidence="7">
    <location>
        <begin position="124"/>
        <end position="148"/>
    </location>
</feature>
<feature type="transmembrane region" description="Helical" evidence="7">
    <location>
        <begin position="364"/>
        <end position="391"/>
    </location>
</feature>
<organism evidence="8">
    <name type="scientific">marine sediment metagenome</name>
    <dbReference type="NCBI Taxonomy" id="412755"/>
    <lineage>
        <taxon>unclassified sequences</taxon>
        <taxon>metagenomes</taxon>
        <taxon>ecological metagenomes</taxon>
    </lineage>
</organism>
<evidence type="ECO:0000256" key="3">
    <source>
        <dbReference type="ARBA" id="ARBA00022692"/>
    </source>
</evidence>
<name>X0SSH9_9ZZZZ</name>
<dbReference type="PANTHER" id="PTHR35806:SF1">
    <property type="entry name" value="OXALOACETATE DECARBOXYLASE BETA CHAIN 2"/>
    <property type="match status" value="1"/>
</dbReference>
<keyword evidence="6 7" id="KW-0472">Membrane</keyword>
<evidence type="ECO:0000256" key="4">
    <source>
        <dbReference type="ARBA" id="ARBA00022967"/>
    </source>
</evidence>
<evidence type="ECO:0008006" key="9">
    <source>
        <dbReference type="Google" id="ProtNLM"/>
    </source>
</evidence>
<comment type="subcellular location">
    <subcellularLocation>
        <location evidence="1">Cell membrane</location>
        <topology evidence="1">Multi-pass membrane protein</topology>
    </subcellularLocation>
</comment>
<dbReference type="Pfam" id="PF03977">
    <property type="entry name" value="OAD_beta"/>
    <property type="match status" value="1"/>
</dbReference>
<dbReference type="GO" id="GO:0005886">
    <property type="term" value="C:plasma membrane"/>
    <property type="evidence" value="ECO:0007669"/>
    <property type="project" value="UniProtKB-SubCell"/>
</dbReference>
<dbReference type="PIRSF" id="PIRSF015658">
    <property type="entry name" value="MmdB_OadB"/>
    <property type="match status" value="1"/>
</dbReference>
<dbReference type="EMBL" id="BARS01004480">
    <property type="protein sequence ID" value="GAF78877.1"/>
    <property type="molecule type" value="Genomic_DNA"/>
</dbReference>
<dbReference type="GO" id="GO:0006814">
    <property type="term" value="P:sodium ion transport"/>
    <property type="evidence" value="ECO:0007669"/>
    <property type="project" value="InterPro"/>
</dbReference>
<evidence type="ECO:0000256" key="2">
    <source>
        <dbReference type="ARBA" id="ARBA00022475"/>
    </source>
</evidence>
<feature type="transmembrane region" description="Helical" evidence="7">
    <location>
        <begin position="92"/>
        <end position="112"/>
    </location>
</feature>
<dbReference type="GO" id="GO:0016829">
    <property type="term" value="F:lyase activity"/>
    <property type="evidence" value="ECO:0007669"/>
    <property type="project" value="InterPro"/>
</dbReference>
<accession>X0SSH9</accession>
<feature type="transmembrane region" description="Helical" evidence="7">
    <location>
        <begin position="266"/>
        <end position="289"/>
    </location>
</feature>
<evidence type="ECO:0000256" key="7">
    <source>
        <dbReference type="SAM" id="Phobius"/>
    </source>
</evidence>
<sequence>MFGIEMGFAFLTWQHLIMLVVGGVLIYLGIAKKWEPLLLIPIGFGIILVNIPLGYGVMGFQMPDGTVVDYLPPIWPELIEQGGSPIGFLSRIFQYGFGWGLIPLFMFIGIGAMTDFGPLIARPIYFLLGAAAQFGVYAAFFMALGLGFNIPEACSVGIIGGADGPTTVYLTTKLAPGLLGATAISAYIYMAMVPLIQPPIIRAVTTKEERKIYMTPTLREVSKTERIIFPIMVTVVVGLLLPEALPIIGCFMLGNLLRVSGVTDRLGVTMSGAFIDIATVFLGVCVGAYVAATSFLLPQPLMVFGLGVVAFAFATMGGVLFAKLMNLFLKSKINPMIGAAGVSAVPMAARVVQRLGQQANPRNFLLMHAMGPNAAGVIGTVAAAGVFLSLVG</sequence>
<dbReference type="InterPro" id="IPR005661">
    <property type="entry name" value="OadB_MmdB"/>
</dbReference>
<evidence type="ECO:0000256" key="1">
    <source>
        <dbReference type="ARBA" id="ARBA00004651"/>
    </source>
</evidence>